<reference evidence="3 4" key="1">
    <citation type="submission" date="2016-03" db="EMBL/GenBank/DDBJ databases">
        <authorList>
            <person name="Ploux O."/>
        </authorList>
    </citation>
    <scope>NUCLEOTIDE SEQUENCE [LARGE SCALE GENOMIC DNA]</scope>
    <source>
        <strain evidence="3 4">URUG2</strain>
    </source>
</reference>
<proteinExistence type="predicted"/>
<name>A0A2D3V3A1_9PEZI</name>
<keyword evidence="2" id="KW-0812">Transmembrane</keyword>
<dbReference type="OrthoDB" id="203796at2759"/>
<protein>
    <submittedName>
        <fullName evidence="3">Uncharacterized protein</fullName>
    </submittedName>
</protein>
<dbReference type="GeneID" id="35596069"/>
<keyword evidence="2" id="KW-0472">Membrane</keyword>
<dbReference type="PANTHER" id="PTHR37848:SF1">
    <property type="entry name" value="SUN DOMAIN-CONTAINING PROTEIN"/>
    <property type="match status" value="1"/>
</dbReference>
<dbReference type="PANTHER" id="PTHR37848">
    <property type="entry name" value="EXPRESSED PROTEIN"/>
    <property type="match status" value="1"/>
</dbReference>
<evidence type="ECO:0000313" key="4">
    <source>
        <dbReference type="Proteomes" id="UP000225277"/>
    </source>
</evidence>
<dbReference type="Proteomes" id="UP000225277">
    <property type="component" value="Unassembled WGS sequence"/>
</dbReference>
<keyword evidence="4" id="KW-1185">Reference proteome</keyword>
<keyword evidence="2" id="KW-1133">Transmembrane helix</keyword>
<evidence type="ECO:0000313" key="3">
    <source>
        <dbReference type="EMBL" id="CZT14753.1"/>
    </source>
</evidence>
<feature type="region of interest" description="Disordered" evidence="1">
    <location>
        <begin position="1"/>
        <end position="45"/>
    </location>
</feature>
<sequence length="427" mass="49313">MDGKSGAMKAPSKTSQPDRYRDEEDAVSMHTTRSDYDYEDAAELPSYTDSVVADNTVQPSSSNLPPADEYQIITPPKSATDGWRNRNSANKSCSQTVSIGCETTVRMDERLSDATQLYDYVFDYLRVIQPRPAVRVQGWHWQTRRKNNKNEQERVYDFDVVLSLQPFLPKASNRDQENDWWIPSTPENSEKVHRGRWRKSRAKGYSRDLEVGPDRKPELLDWCEDFCTNKSALKIFRVARSVTGLDTEYIKQQIEPLVRQTNYRGHVDITFPIADKNVDIYTPHWVNQARIGWVRWIFYLTFLWIFTWPILLFTTKRWSVYQVEWRFSRSVQDDNNRRNKVYATISEAAWVKRHANLIKSMVLDKFHGDATDLPLDADEQRRSSSRGVPQTGNANVDTAVSFLQGGLGVWNSLNGRGGDAYGWGEDS</sequence>
<dbReference type="EMBL" id="FJUY01000001">
    <property type="protein sequence ID" value="CZT14753.1"/>
    <property type="molecule type" value="Genomic_DNA"/>
</dbReference>
<feature type="transmembrane region" description="Helical" evidence="2">
    <location>
        <begin position="293"/>
        <end position="313"/>
    </location>
</feature>
<accession>A0A2D3V3A1</accession>
<gene>
    <name evidence="3" type="ORF">RCC_00713</name>
</gene>
<evidence type="ECO:0000256" key="1">
    <source>
        <dbReference type="SAM" id="MobiDB-lite"/>
    </source>
</evidence>
<evidence type="ECO:0000256" key="2">
    <source>
        <dbReference type="SAM" id="Phobius"/>
    </source>
</evidence>
<dbReference type="RefSeq" id="XP_023621650.1">
    <property type="nucleotide sequence ID" value="XM_023765882.1"/>
</dbReference>
<dbReference type="AlphaFoldDB" id="A0A2D3V3A1"/>
<organism evidence="3 4">
    <name type="scientific">Ramularia collo-cygni</name>
    <dbReference type="NCBI Taxonomy" id="112498"/>
    <lineage>
        <taxon>Eukaryota</taxon>
        <taxon>Fungi</taxon>
        <taxon>Dikarya</taxon>
        <taxon>Ascomycota</taxon>
        <taxon>Pezizomycotina</taxon>
        <taxon>Dothideomycetes</taxon>
        <taxon>Dothideomycetidae</taxon>
        <taxon>Mycosphaerellales</taxon>
        <taxon>Mycosphaerellaceae</taxon>
        <taxon>Ramularia</taxon>
    </lineage>
</organism>